<keyword evidence="3" id="KW-0998">Cell outer membrane</keyword>
<protein>
    <submittedName>
        <fullName evidence="6">TonB-dependent receptor</fullName>
    </submittedName>
</protein>
<keyword evidence="6" id="KW-0675">Receptor</keyword>
<sequence>MHFINKPLTTLILSCCLVLSFSSFSQQILIGTVKGKLLETSQKPIEFATVALYKAADSTIVKGTITDSSGLYLFEKTAEGNYYIQASFLGYKTFTSKYFSINRSKHEINLENAILEADDKTLKAVIITAKKPLVEQQIDRTVLNIENSILSEGNTALELLEKAPGITVDDDGNISMKGKPGVSVMLNGKLTYLSQKELTTLLRGTSSGSVSKIELITNPSAKYDAAGNSGIINIVLKKNEKVGINGNVYVNGARSRANRYGGGASLNYRSGKFNIYGSYDHAYRGEIEYLSFTRRFYDGNVGGKPDRISYQNSETNEPLHTNNYKIGVDIFPDAKNTFGVLVNGNFGKYANDNNTTNLLVSSTGETLSNPLTHNDNLDRWKSNAYNFNYTYKLNQSGRELSVDLDYSQNDNRSNQNMDTRYLSAENSTVEARSVRRGYVPSLTNVYVGKIDYTHPFGEKAKLETGWKSSNVSVDNNLKYDTLRNEQWIPDPSWSNHFTYKETIHAGYINFSKQFGSVSVQAGLRGENTQTAGHQVTTDSLVKRQYFQLFPSLFVSKTFGPNHRGQFSYSRRIQRPDYDDMNPFRFFRDPFLYYEGNPFLKPELTHSVELSHTFKGKFITAINYSYTSDVMNWMMGQVDSLNTTYQSPQNLKSFINYGISFTASLQPASWWISNSFANFLRNDYKGDQKGGKLDNGIWSFSINSQNTFQLGKGFSAELSGFYNSRSVYGVFVSKGFYVISAGAQKQVLDKKGTIKLMVNDIFQTRQRRNTAKYENLDMDGHIRFDSRMATVSFSYRFGKDITPIRKRSPGSEDIQNRVKGGN</sequence>
<evidence type="ECO:0000313" key="6">
    <source>
        <dbReference type="EMBL" id="TKT85940.1"/>
    </source>
</evidence>
<dbReference type="PANTHER" id="PTHR40980:SF4">
    <property type="entry name" value="TONB-DEPENDENT RECEPTOR-LIKE BETA-BARREL DOMAIN-CONTAINING PROTEIN"/>
    <property type="match status" value="1"/>
</dbReference>
<feature type="signal peptide" evidence="4">
    <location>
        <begin position="1"/>
        <end position="25"/>
    </location>
</feature>
<dbReference type="Pfam" id="PF14905">
    <property type="entry name" value="OMP_b-brl_3"/>
    <property type="match status" value="1"/>
</dbReference>
<dbReference type="Pfam" id="PF13620">
    <property type="entry name" value="CarboxypepD_reg"/>
    <property type="match status" value="1"/>
</dbReference>
<dbReference type="Gene3D" id="2.60.40.1120">
    <property type="entry name" value="Carboxypeptidase-like, regulatory domain"/>
    <property type="match status" value="1"/>
</dbReference>
<organism evidence="6 7">
    <name type="scientific">Dyadobacter frigoris</name>
    <dbReference type="NCBI Taxonomy" id="2576211"/>
    <lineage>
        <taxon>Bacteria</taxon>
        <taxon>Pseudomonadati</taxon>
        <taxon>Bacteroidota</taxon>
        <taxon>Cytophagia</taxon>
        <taxon>Cytophagales</taxon>
        <taxon>Spirosomataceae</taxon>
        <taxon>Dyadobacter</taxon>
    </lineage>
</organism>
<evidence type="ECO:0000256" key="1">
    <source>
        <dbReference type="ARBA" id="ARBA00004442"/>
    </source>
</evidence>
<dbReference type="SUPFAM" id="SSF56935">
    <property type="entry name" value="Porins"/>
    <property type="match status" value="1"/>
</dbReference>
<evidence type="ECO:0000259" key="5">
    <source>
        <dbReference type="Pfam" id="PF14905"/>
    </source>
</evidence>
<dbReference type="GO" id="GO:0009279">
    <property type="term" value="C:cell outer membrane"/>
    <property type="evidence" value="ECO:0007669"/>
    <property type="project" value="UniProtKB-SubCell"/>
</dbReference>
<keyword evidence="7" id="KW-1185">Reference proteome</keyword>
<keyword evidence="4" id="KW-0732">Signal</keyword>
<feature type="domain" description="Outer membrane protein beta-barrel" evidence="5">
    <location>
        <begin position="392"/>
        <end position="794"/>
    </location>
</feature>
<dbReference type="InterPro" id="IPR008969">
    <property type="entry name" value="CarboxyPept-like_regulatory"/>
</dbReference>
<evidence type="ECO:0000256" key="4">
    <source>
        <dbReference type="SAM" id="SignalP"/>
    </source>
</evidence>
<dbReference type="InterPro" id="IPR041700">
    <property type="entry name" value="OMP_b-brl_3"/>
</dbReference>
<evidence type="ECO:0000313" key="7">
    <source>
        <dbReference type="Proteomes" id="UP000304900"/>
    </source>
</evidence>
<feature type="chain" id="PRO_5020810579" evidence="4">
    <location>
        <begin position="26"/>
        <end position="821"/>
    </location>
</feature>
<keyword evidence="2" id="KW-0472">Membrane</keyword>
<comment type="caution">
    <text evidence="6">The sequence shown here is derived from an EMBL/GenBank/DDBJ whole genome shotgun (WGS) entry which is preliminary data.</text>
</comment>
<accession>A0A4U6CNH5</accession>
<dbReference type="Proteomes" id="UP000304900">
    <property type="component" value="Unassembled WGS sequence"/>
</dbReference>
<dbReference type="OrthoDB" id="905812at2"/>
<proteinExistence type="predicted"/>
<dbReference type="Gene3D" id="2.40.170.20">
    <property type="entry name" value="TonB-dependent receptor, beta-barrel domain"/>
    <property type="match status" value="1"/>
</dbReference>
<evidence type="ECO:0000256" key="3">
    <source>
        <dbReference type="ARBA" id="ARBA00023237"/>
    </source>
</evidence>
<dbReference type="RefSeq" id="WP_137344308.1">
    <property type="nucleotide sequence ID" value="NZ_BSQH01000032.1"/>
</dbReference>
<dbReference type="InterPro" id="IPR036942">
    <property type="entry name" value="Beta-barrel_TonB_sf"/>
</dbReference>
<name>A0A4U6CNH5_9BACT</name>
<dbReference type="PANTHER" id="PTHR40980">
    <property type="entry name" value="PLUG DOMAIN-CONTAINING PROTEIN"/>
    <property type="match status" value="1"/>
</dbReference>
<dbReference type="SUPFAM" id="SSF49464">
    <property type="entry name" value="Carboxypeptidase regulatory domain-like"/>
    <property type="match status" value="1"/>
</dbReference>
<dbReference type="AlphaFoldDB" id="A0A4U6CNH5"/>
<gene>
    <name evidence="6" type="ORF">FDK13_33080</name>
</gene>
<comment type="subcellular location">
    <subcellularLocation>
        <location evidence="1">Cell outer membrane</location>
    </subcellularLocation>
</comment>
<dbReference type="EMBL" id="SZVO01000027">
    <property type="protein sequence ID" value="TKT85940.1"/>
    <property type="molecule type" value="Genomic_DNA"/>
</dbReference>
<reference evidence="6 7" key="1">
    <citation type="submission" date="2019-05" db="EMBL/GenBank/DDBJ databases">
        <title>Dyadobacter AR-3-8 sp. nov., isolated from arctic soil.</title>
        <authorList>
            <person name="Chaudhary D.K."/>
        </authorList>
    </citation>
    <scope>NUCLEOTIDE SEQUENCE [LARGE SCALE GENOMIC DNA]</scope>
    <source>
        <strain evidence="6 7">AR-3-8</strain>
    </source>
</reference>
<evidence type="ECO:0000256" key="2">
    <source>
        <dbReference type="ARBA" id="ARBA00023136"/>
    </source>
</evidence>